<feature type="compositionally biased region" description="Low complexity" evidence="1">
    <location>
        <begin position="140"/>
        <end position="162"/>
    </location>
</feature>
<dbReference type="EMBL" id="BAABUK010000002">
    <property type="protein sequence ID" value="GAA5806742.1"/>
    <property type="molecule type" value="Genomic_DNA"/>
</dbReference>
<evidence type="ECO:0000313" key="2">
    <source>
        <dbReference type="EMBL" id="GAA5806742.1"/>
    </source>
</evidence>
<dbReference type="SUPFAM" id="SSF81383">
    <property type="entry name" value="F-box domain"/>
    <property type="match status" value="1"/>
</dbReference>
<sequence>MSNNLSQLPFELILKICQYLEFSDIWYLGTCSHPLRIHAYNVLKQHYNIDLIQPRIINPLNNLVHAAVAYLGRHGIEHNSIQPHVLQSVANHITMEIYDRLPNATDRVVTLDFVLNNTLSVLLDHCLFYTTLPPDNNYNTGTTGIPSTTTTTTTPVSLDSTTQDQHTEKQTGVLMVDFMVALYQTVSVLFDTERADELHHRLLIGHLHRLFDSIKKKYHALSPYSRNTPQLNIKRTSHSNDLKSFTKVICALLKTDLVSAKDVEVIALDHINQFFWTRPSDVTFTEQDGLKFMPRNPNGSLMIAKSVTKHESPAFYYQLSLWLQEASLRLCVTVDICRSILAKPGVSLRDSEQLSLLLREAATAVSLSETVPEEDNNTTQINRTTPMY</sequence>
<evidence type="ECO:0000256" key="1">
    <source>
        <dbReference type="SAM" id="MobiDB-lite"/>
    </source>
</evidence>
<protein>
    <recommendedName>
        <fullName evidence="4">F-box domain-containing protein</fullName>
    </recommendedName>
</protein>
<name>A0ABP9YIR1_9FUNG</name>
<evidence type="ECO:0008006" key="4">
    <source>
        <dbReference type="Google" id="ProtNLM"/>
    </source>
</evidence>
<gene>
    <name evidence="2" type="ORF">MFLAVUS_000090</name>
</gene>
<keyword evidence="3" id="KW-1185">Reference proteome</keyword>
<accession>A0ABP9YIR1</accession>
<proteinExistence type="predicted"/>
<organism evidence="2 3">
    <name type="scientific">Mucor flavus</name>
    <dbReference type="NCBI Taxonomy" id="439312"/>
    <lineage>
        <taxon>Eukaryota</taxon>
        <taxon>Fungi</taxon>
        <taxon>Fungi incertae sedis</taxon>
        <taxon>Mucoromycota</taxon>
        <taxon>Mucoromycotina</taxon>
        <taxon>Mucoromycetes</taxon>
        <taxon>Mucorales</taxon>
        <taxon>Mucorineae</taxon>
        <taxon>Mucoraceae</taxon>
        <taxon>Mucor</taxon>
    </lineage>
</organism>
<reference evidence="2 3" key="1">
    <citation type="submission" date="2024-04" db="EMBL/GenBank/DDBJ databases">
        <title>genome sequences of Mucor flavus KT1a and Helicostylum pulchrum KT1b strains isolated from the surface of a dry-aged beef.</title>
        <authorList>
            <person name="Toyotome T."/>
            <person name="Hosono M."/>
            <person name="Torimaru M."/>
            <person name="Fukuda K."/>
            <person name="Mikami N."/>
        </authorList>
    </citation>
    <scope>NUCLEOTIDE SEQUENCE [LARGE SCALE GENOMIC DNA]</scope>
    <source>
        <strain evidence="2 3">KT1a</strain>
    </source>
</reference>
<feature type="region of interest" description="Disordered" evidence="1">
    <location>
        <begin position="140"/>
        <end position="165"/>
    </location>
</feature>
<evidence type="ECO:0000313" key="3">
    <source>
        <dbReference type="Proteomes" id="UP001473302"/>
    </source>
</evidence>
<dbReference type="InterPro" id="IPR036047">
    <property type="entry name" value="F-box-like_dom_sf"/>
</dbReference>
<comment type="caution">
    <text evidence="2">The sequence shown here is derived from an EMBL/GenBank/DDBJ whole genome shotgun (WGS) entry which is preliminary data.</text>
</comment>
<feature type="compositionally biased region" description="Polar residues" evidence="1">
    <location>
        <begin position="377"/>
        <end position="388"/>
    </location>
</feature>
<dbReference type="Proteomes" id="UP001473302">
    <property type="component" value="Unassembled WGS sequence"/>
</dbReference>
<feature type="region of interest" description="Disordered" evidence="1">
    <location>
        <begin position="369"/>
        <end position="388"/>
    </location>
</feature>